<dbReference type="GeneID" id="93734553"/>
<geneLocation type="plasmid" evidence="8 9">
    <name>pSCL4</name>
</geneLocation>
<dbReference type="RefSeq" id="WP_003952732.1">
    <property type="nucleotide sequence ID" value="NZ_CM000914.1"/>
</dbReference>
<evidence type="ECO:0000313" key="8">
    <source>
        <dbReference type="EMBL" id="EFG04991.2"/>
    </source>
</evidence>
<dbReference type="OrthoDB" id="3872700at2"/>
<feature type="binding site" evidence="5">
    <location>
        <position position="310"/>
    </location>
    <ligand>
        <name>2-oxoglutarate</name>
        <dbReference type="ChEBI" id="CHEBI:16810"/>
    </ligand>
</feature>
<evidence type="ECO:0000259" key="7">
    <source>
        <dbReference type="Pfam" id="PF02668"/>
    </source>
</evidence>
<feature type="binding site" evidence="6">
    <location>
        <position position="159"/>
    </location>
    <ligand>
        <name>Fe cation</name>
        <dbReference type="ChEBI" id="CHEBI:24875"/>
    </ligand>
</feature>
<evidence type="ECO:0000256" key="6">
    <source>
        <dbReference type="PIRSR" id="PIRSR019543-2"/>
    </source>
</evidence>
<keyword evidence="8" id="KW-0614">Plasmid</keyword>
<dbReference type="EMBL" id="CM000914">
    <property type="protein sequence ID" value="EFG04991.2"/>
    <property type="molecule type" value="Genomic_DNA"/>
</dbReference>
<proteinExistence type="inferred from homology"/>
<dbReference type="eggNOG" id="COG2175">
    <property type="taxonomic scope" value="Bacteria"/>
</dbReference>
<dbReference type="SUPFAM" id="SSF51197">
    <property type="entry name" value="Clavaminate synthase-like"/>
    <property type="match status" value="1"/>
</dbReference>
<dbReference type="GO" id="GO:0005506">
    <property type="term" value="F:iron ion binding"/>
    <property type="evidence" value="ECO:0007669"/>
    <property type="project" value="InterPro"/>
</dbReference>
<accession>B5GLY6</accession>
<comment type="similarity">
    <text evidence="1">Belongs to the clavaminate synthase family.</text>
</comment>
<keyword evidence="2 6" id="KW-0479">Metal-binding</keyword>
<dbReference type="InterPro" id="IPR053447">
    <property type="entry name" value="Alpha-KG_dependent_hydroxylase"/>
</dbReference>
<feature type="binding site" evidence="6">
    <location>
        <position position="296"/>
    </location>
    <ligand>
        <name>Fe cation</name>
        <dbReference type="ChEBI" id="CHEBI:24875"/>
    </ligand>
</feature>
<dbReference type="InterPro" id="IPR042098">
    <property type="entry name" value="TauD-like_sf"/>
</dbReference>
<dbReference type="Pfam" id="PF02668">
    <property type="entry name" value="TauD"/>
    <property type="match status" value="1"/>
</dbReference>
<evidence type="ECO:0000256" key="3">
    <source>
        <dbReference type="ARBA" id="ARBA00023002"/>
    </source>
</evidence>
<protein>
    <submittedName>
        <fullName evidence="8">Clavaminate synthase-like oxygenase</fullName>
    </submittedName>
</protein>
<dbReference type="InterPro" id="IPR014503">
    <property type="entry name" value="Clavaminate_syn-like"/>
</dbReference>
<dbReference type="NCBIfam" id="NF041363">
    <property type="entry name" value="GntD_guanitoxin"/>
    <property type="match status" value="1"/>
</dbReference>
<feature type="binding site" evidence="5">
    <location>
        <position position="181"/>
    </location>
    <ligand>
        <name>2-oxoglutarate</name>
        <dbReference type="ChEBI" id="CHEBI:16810"/>
    </ligand>
</feature>
<keyword evidence="9" id="KW-1185">Reference proteome</keyword>
<sequence length="342" mass="37841">MIKVEHRPGSGSAPARYDLTAAEAARTREVVTQTLSHVESSEDPSLYRYAPLATRLLPERLLAFLHHFRQEEPAGACVISGWQVDDHAIGPTPDTWRTGTTRSRALADEVYLVLLSSVLGEVFAWSTVQDGHLVQDLFPVPGEEHEKSAGSSASLLDLHSEDAFSPLRCDYLGLLCLRNDTAVPTSYVPVDGLSLTPEQRTVLAEPRFVLLPDSEHLKRAAERGEQPPAPPRTALLFGDPASPYLVVDEFFIRTDPDDTQAQDALAALLRLLNDSQRDVTLAPGELLFIDNYRAVHGRKPFHASYDGRDRWLKRTSVTRDLRKSRAARTSATSRVVSTGLSW</sequence>
<evidence type="ECO:0000256" key="2">
    <source>
        <dbReference type="ARBA" id="ARBA00022723"/>
    </source>
</evidence>
<gene>
    <name evidence="8" type="ORF">SCLAV_p1509</name>
</gene>
<evidence type="ECO:0000256" key="5">
    <source>
        <dbReference type="PIRSR" id="PIRSR019543-1"/>
    </source>
</evidence>
<keyword evidence="4 6" id="KW-0408">Iron</keyword>
<dbReference type="GO" id="GO:0016491">
    <property type="term" value="F:oxidoreductase activity"/>
    <property type="evidence" value="ECO:0007669"/>
    <property type="project" value="UniProtKB-KW"/>
</dbReference>
<reference evidence="8 9" key="1">
    <citation type="journal article" date="2010" name="Genome Biol. Evol.">
        <title>The sequence of a 1.8-mb bacterial linear plasmid reveals a rich evolutionary reservoir of secondary metabolic pathways.</title>
        <authorList>
            <person name="Medema M.H."/>
            <person name="Trefzer A."/>
            <person name="Kovalchuk A."/>
            <person name="van den Berg M."/>
            <person name="Mueller U."/>
            <person name="Heijne W."/>
            <person name="Wu L."/>
            <person name="Alam M.T."/>
            <person name="Ronning C.M."/>
            <person name="Nierman W.C."/>
            <person name="Bovenberg R.A.L."/>
            <person name="Breitling R."/>
            <person name="Takano E."/>
        </authorList>
    </citation>
    <scope>NUCLEOTIDE SEQUENCE [LARGE SCALE GENOMIC DNA]</scope>
    <source>
        <strain evidence="9">ATCC 27064 / DSM 738 / JCM 4710 / NBRC 13307 / NCIMB 12785 / NRRL 3585 / VKM Ac-602</strain>
        <plasmid evidence="8">pSCL4</plasmid>
    </source>
</reference>
<name>B5GLY6_STRCL</name>
<evidence type="ECO:0000256" key="1">
    <source>
        <dbReference type="ARBA" id="ARBA00008425"/>
    </source>
</evidence>
<evidence type="ECO:0000256" key="4">
    <source>
        <dbReference type="ARBA" id="ARBA00023004"/>
    </source>
</evidence>
<feature type="binding site" evidence="6">
    <location>
        <position position="161"/>
    </location>
    <ligand>
        <name>Fe cation</name>
        <dbReference type="ChEBI" id="CHEBI:24875"/>
    </ligand>
</feature>
<organism evidence="8 9">
    <name type="scientific">Streptomyces clavuligerus</name>
    <dbReference type="NCBI Taxonomy" id="1901"/>
    <lineage>
        <taxon>Bacteria</taxon>
        <taxon>Bacillati</taxon>
        <taxon>Actinomycetota</taxon>
        <taxon>Actinomycetes</taxon>
        <taxon>Kitasatosporales</taxon>
        <taxon>Streptomycetaceae</taxon>
        <taxon>Streptomyces</taxon>
    </lineage>
</organism>
<dbReference type="Proteomes" id="UP000002357">
    <property type="component" value="Plasmid pSCL4"/>
</dbReference>
<dbReference type="InterPro" id="IPR003819">
    <property type="entry name" value="TauD/TfdA-like"/>
</dbReference>
<keyword evidence="3" id="KW-0560">Oxidoreductase</keyword>
<feature type="domain" description="TauD/TfdA-like" evidence="7">
    <location>
        <begin position="255"/>
        <end position="315"/>
    </location>
</feature>
<dbReference type="AlphaFoldDB" id="B5GLY6"/>
<evidence type="ECO:0000313" key="9">
    <source>
        <dbReference type="Proteomes" id="UP000002357"/>
    </source>
</evidence>
<dbReference type="Gene3D" id="3.60.130.10">
    <property type="entry name" value="Clavaminate synthase-like"/>
    <property type="match status" value="1"/>
</dbReference>
<dbReference type="PIRSF" id="PIRSF019543">
    <property type="entry name" value="Clavaminate_syn"/>
    <property type="match status" value="1"/>
</dbReference>
<feature type="binding site" evidence="5">
    <location>
        <position position="314"/>
    </location>
    <ligand>
        <name>2-oxoglutarate</name>
        <dbReference type="ChEBI" id="CHEBI:16810"/>
    </ligand>
</feature>